<comment type="caution">
    <text evidence="1">The sequence shown here is derived from an EMBL/GenBank/DDBJ whole genome shotgun (WGS) entry which is preliminary data.</text>
</comment>
<keyword evidence="2" id="KW-1185">Reference proteome</keyword>
<sequence>MRTPYIYCRCTTLPRSPPDVLFFTAGRPTKRLQALEPLSSL</sequence>
<evidence type="ECO:0000313" key="1">
    <source>
        <dbReference type="EMBL" id="KRY17570.1"/>
    </source>
</evidence>
<protein>
    <submittedName>
        <fullName evidence="1">Uncharacterized protein</fullName>
    </submittedName>
</protein>
<evidence type="ECO:0000313" key="2">
    <source>
        <dbReference type="Proteomes" id="UP000054783"/>
    </source>
</evidence>
<organism evidence="1 2">
    <name type="scientific">Trichinella patagoniensis</name>
    <dbReference type="NCBI Taxonomy" id="990121"/>
    <lineage>
        <taxon>Eukaryota</taxon>
        <taxon>Metazoa</taxon>
        <taxon>Ecdysozoa</taxon>
        <taxon>Nematoda</taxon>
        <taxon>Enoplea</taxon>
        <taxon>Dorylaimia</taxon>
        <taxon>Trichinellida</taxon>
        <taxon>Trichinellidae</taxon>
        <taxon>Trichinella</taxon>
    </lineage>
</organism>
<dbReference type="EMBL" id="JYDQ01000059">
    <property type="protein sequence ID" value="KRY17570.1"/>
    <property type="molecule type" value="Genomic_DNA"/>
</dbReference>
<reference evidence="1 2" key="1">
    <citation type="submission" date="2015-01" db="EMBL/GenBank/DDBJ databases">
        <title>Evolution of Trichinella species and genotypes.</title>
        <authorList>
            <person name="Korhonen P.K."/>
            <person name="Edoardo P."/>
            <person name="Giuseppe L.R."/>
            <person name="Gasser R.B."/>
        </authorList>
    </citation>
    <scope>NUCLEOTIDE SEQUENCE [LARGE SCALE GENOMIC DNA]</scope>
    <source>
        <strain evidence="1">ISS2496</strain>
    </source>
</reference>
<proteinExistence type="predicted"/>
<dbReference type="Proteomes" id="UP000054783">
    <property type="component" value="Unassembled WGS sequence"/>
</dbReference>
<dbReference type="AlphaFoldDB" id="A0A0V0ZYN2"/>
<name>A0A0V0ZYN2_9BILA</name>
<gene>
    <name evidence="1" type="ORF">T12_3187</name>
</gene>
<accession>A0A0V0ZYN2</accession>